<accession>I7M1E0</accession>
<name>I7M1E0_TETTS</name>
<dbReference type="Proteomes" id="UP000009168">
    <property type="component" value="Unassembled WGS sequence"/>
</dbReference>
<sequence>MLHNSIYLIIKRQRYEFQQFQFQNATIFQQIVASHPSREINFGDEIERVNATIFEIYIKLQSFDASDFSKLKEKEVLQHLEFCDYLKSDIYLNAVITRILQNNLKPQNSIEFLMHCYKKLKGSENSMIKQQTASYDIYYQFFTQIINFIALNLDKYYSQYQQDIRQLNEKIQDEIIDRYFKQKIQQNTQVSQLKQIIDVFLNIKIKSDHLELLKIRQKNLIHKSYNAKNHPNISWKLSNLKQITQKETAHFNFKQFNLQLFAIREDQQLHVHMKLINLKSQENVLNLPNSIITFYYSVEINGIKQRSTFIIDHFVIGKKQSIALKTFNLNEMNKLDTQAVASNSKIEFIVYLQYDVIYSSLMNYSNHYLDQVVSSHCLAALSPSDIKSLILSYLAQPLKQNESEYQKQHLVQGLLQNWIMSIGSNTNYPEDQTIDLFKDIELSLDSFQNIQKIMNNKKIFQLSPVKKIIEEKIKTLSISQYQVNIQKPRQNSEDLGNVSPKRNSHIPTPMSLRSSSNTLQNNQDDMIKKFQNYTVQNRSEIGNINNLIDNTPQGIQSQETLGGFSNQFSKSKTNRIQESIRQIASPKLINSSTTRNQEQGYINLNLQPQSASMSAKNQNSFQHSSSYKFDSNSSAMNTPMKDFEIRQITQKYLNNNNSNSNSSSKPPLTSNTLSHNINNSETSSQNNYDLKKLLSPTLDRSSSQGASNNSSQIRFLSPPPVFDSNSSKNNYQMNEYFNTEQNKRTQKNYIVQKREISLNDTTQNQKNQQKEQDIMSKTSEETFKYRIKSPQPTEFTKRDSDIVGIQNHSQVRLDTSIHSENTTIPLNKLKSENDLDLLKQKSPKITPIVNSKGGPSFTGSAVTSPLTKKFVPNFSSESKGFEIQPYRLTDFNANNENKPDFTNLNQRQVKERDSSLGVQDLKGFSISELESYKNVDSKYGSNTFNSIKINSVSEIQSNIQESINSKRRDSSEQQSSTLKAYSTNQLFSKALSNNSNIYNQSNSNGFNNQRISTLQNLFSSSNLDNPANGSNSAISEVPTLQLQNTNSSNLLSAQLLQERTSRKIQTLNSLNLKQFAISDEFKMVFA</sequence>
<dbReference type="AlphaFoldDB" id="I7M1E0"/>
<keyword evidence="3" id="KW-1185">Reference proteome</keyword>
<evidence type="ECO:0000313" key="2">
    <source>
        <dbReference type="EMBL" id="EAR96148.2"/>
    </source>
</evidence>
<organism evidence="2 3">
    <name type="scientific">Tetrahymena thermophila (strain SB210)</name>
    <dbReference type="NCBI Taxonomy" id="312017"/>
    <lineage>
        <taxon>Eukaryota</taxon>
        <taxon>Sar</taxon>
        <taxon>Alveolata</taxon>
        <taxon>Ciliophora</taxon>
        <taxon>Intramacronucleata</taxon>
        <taxon>Oligohymenophorea</taxon>
        <taxon>Hymenostomatida</taxon>
        <taxon>Tetrahymenina</taxon>
        <taxon>Tetrahymenidae</taxon>
        <taxon>Tetrahymena</taxon>
    </lineage>
</organism>
<feature type="compositionally biased region" description="Low complexity" evidence="1">
    <location>
        <begin position="701"/>
        <end position="712"/>
    </location>
</feature>
<gene>
    <name evidence="2" type="ORF">TTHERM_00129210</name>
</gene>
<dbReference type="GeneID" id="7825675"/>
<reference evidence="3" key="1">
    <citation type="journal article" date="2006" name="PLoS Biol.">
        <title>Macronuclear genome sequence of the ciliate Tetrahymena thermophila, a model eukaryote.</title>
        <authorList>
            <person name="Eisen J.A."/>
            <person name="Coyne R.S."/>
            <person name="Wu M."/>
            <person name="Wu D."/>
            <person name="Thiagarajan M."/>
            <person name="Wortman J.R."/>
            <person name="Badger J.H."/>
            <person name="Ren Q."/>
            <person name="Amedeo P."/>
            <person name="Jones K.M."/>
            <person name="Tallon L.J."/>
            <person name="Delcher A.L."/>
            <person name="Salzberg S.L."/>
            <person name="Silva J.C."/>
            <person name="Haas B.J."/>
            <person name="Majoros W.H."/>
            <person name="Farzad M."/>
            <person name="Carlton J.M."/>
            <person name="Smith R.K. Jr."/>
            <person name="Garg J."/>
            <person name="Pearlman R.E."/>
            <person name="Karrer K.M."/>
            <person name="Sun L."/>
            <person name="Manning G."/>
            <person name="Elde N.C."/>
            <person name="Turkewitz A.P."/>
            <person name="Asai D.J."/>
            <person name="Wilkes D.E."/>
            <person name="Wang Y."/>
            <person name="Cai H."/>
            <person name="Collins K."/>
            <person name="Stewart B.A."/>
            <person name="Lee S.R."/>
            <person name="Wilamowska K."/>
            <person name="Weinberg Z."/>
            <person name="Ruzzo W.L."/>
            <person name="Wloga D."/>
            <person name="Gaertig J."/>
            <person name="Frankel J."/>
            <person name="Tsao C.-C."/>
            <person name="Gorovsky M.A."/>
            <person name="Keeling P.J."/>
            <person name="Waller R.F."/>
            <person name="Patron N.J."/>
            <person name="Cherry J.M."/>
            <person name="Stover N.A."/>
            <person name="Krieger C.J."/>
            <person name="del Toro C."/>
            <person name="Ryder H.F."/>
            <person name="Williamson S.C."/>
            <person name="Barbeau R.A."/>
            <person name="Hamilton E.P."/>
            <person name="Orias E."/>
        </authorList>
    </citation>
    <scope>NUCLEOTIDE SEQUENCE [LARGE SCALE GENOMIC DNA]</scope>
    <source>
        <strain evidence="3">SB210</strain>
    </source>
</reference>
<feature type="compositionally biased region" description="Low complexity" evidence="1">
    <location>
        <begin position="654"/>
        <end position="674"/>
    </location>
</feature>
<evidence type="ECO:0000256" key="1">
    <source>
        <dbReference type="SAM" id="MobiDB-lite"/>
    </source>
</evidence>
<protein>
    <submittedName>
        <fullName evidence="2">Uncharacterized protein</fullName>
    </submittedName>
</protein>
<feature type="region of interest" description="Disordered" evidence="1">
    <location>
        <begin position="487"/>
        <end position="519"/>
    </location>
</feature>
<feature type="compositionally biased region" description="Polar residues" evidence="1">
    <location>
        <begin position="675"/>
        <end position="688"/>
    </location>
</feature>
<dbReference type="KEGG" id="tet:TTHERM_00129210"/>
<proteinExistence type="predicted"/>
<dbReference type="OrthoDB" id="293036at2759"/>
<dbReference type="RefSeq" id="XP_001016393.2">
    <property type="nucleotide sequence ID" value="XM_001016393.2"/>
</dbReference>
<feature type="region of interest" description="Disordered" evidence="1">
    <location>
        <begin position="610"/>
        <end position="635"/>
    </location>
</feature>
<evidence type="ECO:0000313" key="3">
    <source>
        <dbReference type="Proteomes" id="UP000009168"/>
    </source>
</evidence>
<feature type="region of interest" description="Disordered" evidence="1">
    <location>
        <begin position="654"/>
        <end position="730"/>
    </location>
</feature>
<feature type="compositionally biased region" description="Basic and acidic residues" evidence="1">
    <location>
        <begin position="768"/>
        <end position="784"/>
    </location>
</feature>
<feature type="region of interest" description="Disordered" evidence="1">
    <location>
        <begin position="960"/>
        <end position="979"/>
    </location>
</feature>
<feature type="region of interest" description="Disordered" evidence="1">
    <location>
        <begin position="755"/>
        <end position="802"/>
    </location>
</feature>
<dbReference type="EMBL" id="GG662699">
    <property type="protein sequence ID" value="EAR96148.2"/>
    <property type="molecule type" value="Genomic_DNA"/>
</dbReference>
<dbReference type="InParanoid" id="I7M1E0"/>